<comment type="caution">
    <text evidence="2">The sequence shown here is derived from an EMBL/GenBank/DDBJ whole genome shotgun (WGS) entry which is preliminary data.</text>
</comment>
<evidence type="ECO:0000313" key="3">
    <source>
        <dbReference type="Proteomes" id="UP000298416"/>
    </source>
</evidence>
<protein>
    <submittedName>
        <fullName evidence="2">Uncharacterized protein</fullName>
    </submittedName>
</protein>
<sequence>MAGSAARLLEKKAWVRSGRLLWGWPGGSRVSVGRSGHACSRPSPGRTILMGWAGAAEVHAGRRWGEISYRERLIDIGGMALLFTSPLSSVCLTSPSTSRISANPCIRLTHNAIAMHQRSFVGGRIQAPFFLNNRGALMVKAASDVDGTESTASESRVPASGGKEKHSR</sequence>
<dbReference type="Proteomes" id="UP000298416">
    <property type="component" value="Unassembled WGS sequence"/>
</dbReference>
<dbReference type="AlphaFoldDB" id="A0A8X8Y4Q3"/>
<keyword evidence="3" id="KW-1185">Reference proteome</keyword>
<reference evidence="2" key="1">
    <citation type="submission" date="2018-01" db="EMBL/GenBank/DDBJ databases">
        <authorList>
            <person name="Mao J.F."/>
        </authorList>
    </citation>
    <scope>NUCLEOTIDE SEQUENCE</scope>
    <source>
        <strain evidence="2">Huo1</strain>
        <tissue evidence="2">Leaf</tissue>
    </source>
</reference>
<evidence type="ECO:0000313" key="2">
    <source>
        <dbReference type="EMBL" id="KAG6424569.1"/>
    </source>
</evidence>
<accession>A0A8X8Y4Q3</accession>
<dbReference type="EMBL" id="PNBA02000005">
    <property type="protein sequence ID" value="KAG6424569.1"/>
    <property type="molecule type" value="Genomic_DNA"/>
</dbReference>
<reference evidence="2" key="2">
    <citation type="submission" date="2020-08" db="EMBL/GenBank/DDBJ databases">
        <title>Plant Genome Project.</title>
        <authorList>
            <person name="Zhang R.-G."/>
        </authorList>
    </citation>
    <scope>NUCLEOTIDE SEQUENCE</scope>
    <source>
        <strain evidence="2">Huo1</strain>
        <tissue evidence="2">Leaf</tissue>
    </source>
</reference>
<name>A0A8X8Y4Q3_SALSN</name>
<proteinExistence type="predicted"/>
<feature type="region of interest" description="Disordered" evidence="1">
    <location>
        <begin position="143"/>
        <end position="168"/>
    </location>
</feature>
<gene>
    <name evidence="2" type="ORF">SASPL_114987</name>
</gene>
<evidence type="ECO:0000256" key="1">
    <source>
        <dbReference type="SAM" id="MobiDB-lite"/>
    </source>
</evidence>
<organism evidence="2">
    <name type="scientific">Salvia splendens</name>
    <name type="common">Scarlet sage</name>
    <dbReference type="NCBI Taxonomy" id="180675"/>
    <lineage>
        <taxon>Eukaryota</taxon>
        <taxon>Viridiplantae</taxon>
        <taxon>Streptophyta</taxon>
        <taxon>Embryophyta</taxon>
        <taxon>Tracheophyta</taxon>
        <taxon>Spermatophyta</taxon>
        <taxon>Magnoliopsida</taxon>
        <taxon>eudicotyledons</taxon>
        <taxon>Gunneridae</taxon>
        <taxon>Pentapetalae</taxon>
        <taxon>asterids</taxon>
        <taxon>lamiids</taxon>
        <taxon>Lamiales</taxon>
        <taxon>Lamiaceae</taxon>
        <taxon>Nepetoideae</taxon>
        <taxon>Mentheae</taxon>
        <taxon>Salviinae</taxon>
        <taxon>Salvia</taxon>
        <taxon>Salvia subgen. Calosphace</taxon>
        <taxon>core Calosphace</taxon>
    </lineage>
</organism>